<feature type="region of interest" description="Disordered" evidence="2">
    <location>
        <begin position="1"/>
        <end position="21"/>
    </location>
</feature>
<feature type="compositionally biased region" description="Polar residues" evidence="2">
    <location>
        <begin position="250"/>
        <end position="264"/>
    </location>
</feature>
<protein>
    <submittedName>
        <fullName evidence="3">Uncharacterized protein</fullName>
    </submittedName>
</protein>
<dbReference type="KEGG" id="gsl:Gasu_65680"/>
<dbReference type="EMBL" id="KB454827">
    <property type="protein sequence ID" value="EME25771.1"/>
    <property type="molecule type" value="Genomic_DNA"/>
</dbReference>
<dbReference type="Proteomes" id="UP000030680">
    <property type="component" value="Unassembled WGS sequence"/>
</dbReference>
<feature type="region of interest" description="Disordered" evidence="2">
    <location>
        <begin position="245"/>
        <end position="307"/>
    </location>
</feature>
<keyword evidence="4" id="KW-1185">Reference proteome</keyword>
<accession>M2VRP1</accession>
<evidence type="ECO:0000313" key="3">
    <source>
        <dbReference type="EMBL" id="EME25771.1"/>
    </source>
</evidence>
<proteinExistence type="predicted"/>
<dbReference type="GeneID" id="17084765"/>
<sequence length="307" mass="35954">MKASLPQKSKRKNKARKQSERTFELKLKNTWSIRGLERNKYTTPLWKVSSVALAKAKAQNNKCFLEGDWRESFEMETSPPQDERDDSEELRRGFMSYSSSSENNSELQEDIDELIRTSRQVLRENGQTASNDFKVPYKYTKDQAIAKLQEIAKNFVIEHLPNRRNFDCPKQEPSDFLLQGRHSLLIQERESDSSEDELIVTNQPKRTLPSFSHLFMRKELRMKAKKMAHERQLKCNSKQIEEQIEVKQEGNSSESEGLDIQSQEDCVDHFDENLETTRETLETEPYYDTTDRRLKESVDSNQPETTT</sequence>
<gene>
    <name evidence="3" type="ORF">Gasu_65680</name>
</gene>
<feature type="coiled-coil region" evidence="1">
    <location>
        <begin position="97"/>
        <end position="124"/>
    </location>
</feature>
<dbReference type="OrthoDB" id="10502073at2759"/>
<reference evidence="4" key="1">
    <citation type="journal article" date="2013" name="Science">
        <title>Gene transfer from bacteria and archaea facilitated evolution of an extremophilic eukaryote.</title>
        <authorList>
            <person name="Schonknecht G."/>
            <person name="Chen W.H."/>
            <person name="Ternes C.M."/>
            <person name="Barbier G.G."/>
            <person name="Shrestha R.P."/>
            <person name="Stanke M."/>
            <person name="Brautigam A."/>
            <person name="Baker B.J."/>
            <person name="Banfield J.F."/>
            <person name="Garavito R.M."/>
            <person name="Carr K."/>
            <person name="Wilkerson C."/>
            <person name="Rensing S.A."/>
            <person name="Gagneul D."/>
            <person name="Dickenson N.E."/>
            <person name="Oesterhelt C."/>
            <person name="Lercher M.J."/>
            <person name="Weber A.P."/>
        </authorList>
    </citation>
    <scope>NUCLEOTIDE SEQUENCE [LARGE SCALE GENOMIC DNA]</scope>
    <source>
        <strain evidence="4">074W</strain>
    </source>
</reference>
<evidence type="ECO:0000256" key="2">
    <source>
        <dbReference type="SAM" id="MobiDB-lite"/>
    </source>
</evidence>
<feature type="compositionally biased region" description="Basic and acidic residues" evidence="2">
    <location>
        <begin position="289"/>
        <end position="298"/>
    </location>
</feature>
<name>M2VRP1_GALSU</name>
<organism evidence="3 4">
    <name type="scientific">Galdieria sulphuraria</name>
    <name type="common">Red alga</name>
    <dbReference type="NCBI Taxonomy" id="130081"/>
    <lineage>
        <taxon>Eukaryota</taxon>
        <taxon>Rhodophyta</taxon>
        <taxon>Bangiophyceae</taxon>
        <taxon>Galdieriales</taxon>
        <taxon>Galdieriaceae</taxon>
        <taxon>Galdieria</taxon>
    </lineage>
</organism>
<keyword evidence="1" id="KW-0175">Coiled coil</keyword>
<feature type="non-terminal residue" evidence="3">
    <location>
        <position position="1"/>
    </location>
</feature>
<feature type="compositionally biased region" description="Basic and acidic residues" evidence="2">
    <location>
        <begin position="266"/>
        <end position="281"/>
    </location>
</feature>
<evidence type="ECO:0000313" key="4">
    <source>
        <dbReference type="Proteomes" id="UP000030680"/>
    </source>
</evidence>
<evidence type="ECO:0000256" key="1">
    <source>
        <dbReference type="SAM" id="Coils"/>
    </source>
</evidence>
<dbReference type="RefSeq" id="XP_005702291.1">
    <property type="nucleotide sequence ID" value="XM_005702234.2"/>
</dbReference>
<dbReference type="AlphaFoldDB" id="M2VRP1"/>